<evidence type="ECO:0000313" key="3">
    <source>
        <dbReference type="Proteomes" id="UP000419144"/>
    </source>
</evidence>
<feature type="region of interest" description="Disordered" evidence="1">
    <location>
        <begin position="1192"/>
        <end position="1220"/>
    </location>
</feature>
<dbReference type="Proteomes" id="UP000419144">
    <property type="component" value="Unassembled WGS sequence"/>
</dbReference>
<reference evidence="2" key="1">
    <citation type="submission" date="2019-11" db="EMBL/GenBank/DDBJ databases">
        <title>Leishmania tarentolae CDS.</title>
        <authorList>
            <person name="Goto Y."/>
            <person name="Yamagishi J."/>
        </authorList>
    </citation>
    <scope>NUCLEOTIDE SEQUENCE [LARGE SCALE GENOMIC DNA]</scope>
    <source>
        <strain evidence="2">Parrot Tar II</strain>
    </source>
</reference>
<dbReference type="VEuPathDB" id="TriTrypDB:LtaPh_0915400"/>
<dbReference type="InterPro" id="IPR013320">
    <property type="entry name" value="ConA-like_dom_sf"/>
</dbReference>
<dbReference type="EMBL" id="BLBS01000010">
    <property type="protein sequence ID" value="GET86409.1"/>
    <property type="molecule type" value="Genomic_DNA"/>
</dbReference>
<protein>
    <submittedName>
        <fullName evidence="2">Uncharacterized protein</fullName>
    </submittedName>
</protein>
<dbReference type="SUPFAM" id="SSF49899">
    <property type="entry name" value="Concanavalin A-like lectins/glucanases"/>
    <property type="match status" value="2"/>
</dbReference>
<comment type="caution">
    <text evidence="2">The sequence shown here is derived from an EMBL/GenBank/DDBJ whole genome shotgun (WGS) entry which is preliminary data.</text>
</comment>
<dbReference type="OrthoDB" id="243088at2759"/>
<proteinExistence type="predicted"/>
<sequence length="1642" mass="185937">MVLFFSVEKPARKDGGKGDRKVEAKDEECYTWSTFENRVAVIYESRKDAQPSAEEIEAQLRVAQYPVAPRFFATPLDGVVNRGNEEESAALQWVFEDISQCVQRRENITLVHRGANVDQYLESILMAFLQAVRSSAEYGMQIVADEIAKEKQMQRLLQMNVTPGEGDAAEMGGTKLHECDMAKEGGGSVRLSKKLRRKIANLREEYHYVHPADRQATAANRYGLISAAHDDILRPPRIDASFLMPQAFGAFPLASRGPRASRMTSLLASKNARSHTALFQRRQRRNTALLLTELQGQEGDDDCEPIRGNGWGDRITVHTFDGVSSVMALPGIPNFDELIRELAVDFWVRTDLKPVDGKRVLIQIMEGQREEVGQLFQLSLNWYKDMPDSLRVVIRDSANRVLEAVASVAKAGLTDGMNFHHIMLCVHSLEEGKLSCEVDGRSIDMQLMQQEHPIAFNPWPHRLFVGGYLDEGNLPALVFRGVIAELRFSSGVYPSHPIVRWPLFAVATGTLEEVMRTIPADHHETLLNLRAVEEPAPRCAPSFDGSLVMNVGTLPLFGQLMHNWRIELCFRTDVSSRMMTLLGVTDSNFKMQELGIVLNSEPVISKERLRYHELHTTFYIVDAFGACCSALLRGTERQNLMDGQWHKLVWRCIDSEANNFIVKVDDVLQDLLFVSREGPTRFVSYDNWIAVGGHNVRNWKIQRPFYGHIDHFYLSLRGYPYVTLEMNEGPGAYVLQDRSRHHNHGLLIDSATNAVRRNDVVWIPGPADTSEDLPHGGLPEMRIFDRNDVSVAAVVFTCMFDEQKIVHETLYDVLSGTFHELECTPHILGHHTEAQWKSWYGLPAKCYHTFDSVTRLEESINTVLRANAPRGHLLITVRIGDCLASVLHLREPERPADAVYDCNMLRWHYPYMVEGMLGWRELMLNRMIEGAESVLISDTLKPYVTAKLGPLNSGNRSVLTDSIIRRLQDSGRPWFLPVVLHTHLVNAQFGSTLHMIQRVRPRMSLNEAAAVSLFSKKLLDGVRENAVLLIQRNWRGCVGRLEASRQSEQRSLDDRKVEEIRTIRRNATVKRKESLCALLITLHHPRCPGVPAINGVTSLLDEALRQQGYEVTTLEDPDMATMLRAISQTDTTKSNFIYLSGYGGALGLRQPPIFGFESLGMYIEEQAQRTSLECDESGAFRQLMAQMREERAMVPVKKPKKKAKKASLAPRPKKKTPEEAALEQQQLESALNSLCQQMEEEESFARENLVGEWEMMNQLLSRELRRAIGVTREYEERYRAKGPQGDPQSYVYPCESHMIEPYATTVVNVEDVIQAALHRDDPPPGFQCVVAIDLQPVTPYSCGVACLASSTGNMFRVPYRPQQRELLSLTIVKAFNGQLPRIPATFKYAVLSGGIETAANERDWKSLASYVVGKLQRYCSPERCRALRDELDRRVPFVAELVPVRNIVMDTEARDRRRRERETQKVKAQVTFGVGSAKVQSDMFALFREFLEGVTVSDLVFVNTICILLAHQNKGIDGIQLEDVREALEKCRPSACTLAIDLRVTAGGVVVQFKASDAGDKLLLSQWLNALSLRSLTWEFRQRPLFGTSLLEVDYIEYLYDAKIACNARRYRQLCKQFNAFPVLKPYVRFVRSFVLESPKQK</sequence>
<accession>A0A640KFY1</accession>
<evidence type="ECO:0000256" key="1">
    <source>
        <dbReference type="SAM" id="MobiDB-lite"/>
    </source>
</evidence>
<name>A0A640KFY1_LEITA</name>
<gene>
    <name evidence="2" type="ORF">LtaPh_0915400</name>
</gene>
<evidence type="ECO:0000313" key="2">
    <source>
        <dbReference type="EMBL" id="GET86409.1"/>
    </source>
</evidence>
<keyword evidence="3" id="KW-1185">Reference proteome</keyword>
<organism evidence="2 3">
    <name type="scientific">Leishmania tarentolae</name>
    <name type="common">Sauroleishmania tarentolae</name>
    <dbReference type="NCBI Taxonomy" id="5689"/>
    <lineage>
        <taxon>Eukaryota</taxon>
        <taxon>Discoba</taxon>
        <taxon>Euglenozoa</taxon>
        <taxon>Kinetoplastea</taxon>
        <taxon>Metakinetoplastina</taxon>
        <taxon>Trypanosomatida</taxon>
        <taxon>Trypanosomatidae</taxon>
        <taxon>Leishmaniinae</taxon>
        <taxon>Leishmania</taxon>
        <taxon>lizard Leishmania</taxon>
    </lineage>
</organism>